<comment type="cofactor">
    <cofactor evidence="1 3">
        <name>pyridoxal 5'-phosphate</name>
        <dbReference type="ChEBI" id="CHEBI:597326"/>
    </cofactor>
</comment>
<sequence length="171" mass="18402">MIRTAKNEPKNLMTTDSHTHRLSTLCVHAGTYRDQATGGACSPIFTSTAYAVANAADENLYPRCFNTPNQQVINRKLAALEKGEAAVVFGSGMAAIATFLLAHLKAGEHAIFQNDLYGGSMQLISQELPRLGVQVSWGANVAEFAAAVRPETRLIYVEDLLADFAAALSME</sequence>
<name>A0A1A8XDA8_9PROT</name>
<dbReference type="Proteomes" id="UP000199169">
    <property type="component" value="Unassembled WGS sequence"/>
</dbReference>
<dbReference type="InterPro" id="IPR000277">
    <property type="entry name" value="Cys/Met-Metab_PyrdxlP-dep_enz"/>
</dbReference>
<reference evidence="5 6" key="1">
    <citation type="submission" date="2016-06" db="EMBL/GenBank/DDBJ databases">
        <authorList>
            <person name="Kjaerup R.B."/>
            <person name="Dalgaard T.S."/>
            <person name="Juul-Madsen H.R."/>
        </authorList>
    </citation>
    <scope>NUCLEOTIDE SEQUENCE [LARGE SCALE GENOMIC DNA]</scope>
    <source>
        <strain evidence="5">3</strain>
    </source>
</reference>
<dbReference type="EMBL" id="FLQX01000001">
    <property type="protein sequence ID" value="SBT03190.1"/>
    <property type="molecule type" value="Genomic_DNA"/>
</dbReference>
<organism evidence="5 6">
    <name type="scientific">Candidatus Accumulibacter aalborgensis</name>
    <dbReference type="NCBI Taxonomy" id="1860102"/>
    <lineage>
        <taxon>Bacteria</taxon>
        <taxon>Pseudomonadati</taxon>
        <taxon>Pseudomonadota</taxon>
        <taxon>Betaproteobacteria</taxon>
        <taxon>Candidatus Accumulibacter</taxon>
    </lineage>
</organism>
<keyword evidence="4" id="KW-0812">Transmembrane</keyword>
<dbReference type="GO" id="GO:0005737">
    <property type="term" value="C:cytoplasm"/>
    <property type="evidence" value="ECO:0007669"/>
    <property type="project" value="TreeGrafter"/>
</dbReference>
<evidence type="ECO:0000256" key="3">
    <source>
        <dbReference type="RuleBase" id="RU362118"/>
    </source>
</evidence>
<dbReference type="GO" id="GO:0019346">
    <property type="term" value="P:transsulfuration"/>
    <property type="evidence" value="ECO:0007669"/>
    <property type="project" value="InterPro"/>
</dbReference>
<dbReference type="GO" id="GO:0016846">
    <property type="term" value="F:carbon-sulfur lyase activity"/>
    <property type="evidence" value="ECO:0007669"/>
    <property type="project" value="TreeGrafter"/>
</dbReference>
<dbReference type="GO" id="GO:0030170">
    <property type="term" value="F:pyridoxal phosphate binding"/>
    <property type="evidence" value="ECO:0007669"/>
    <property type="project" value="InterPro"/>
</dbReference>
<keyword evidence="5" id="KW-0456">Lyase</keyword>
<keyword evidence="4" id="KW-1133">Transmembrane helix</keyword>
<dbReference type="Gene3D" id="3.40.640.10">
    <property type="entry name" value="Type I PLP-dependent aspartate aminotransferase-like (Major domain)"/>
    <property type="match status" value="1"/>
</dbReference>
<dbReference type="InterPro" id="IPR015421">
    <property type="entry name" value="PyrdxlP-dep_Trfase_major"/>
</dbReference>
<evidence type="ECO:0000256" key="2">
    <source>
        <dbReference type="ARBA" id="ARBA00022898"/>
    </source>
</evidence>
<feature type="transmembrane region" description="Helical" evidence="4">
    <location>
        <begin position="85"/>
        <end position="104"/>
    </location>
</feature>
<dbReference type="AlphaFoldDB" id="A0A1A8XDA8"/>
<keyword evidence="6" id="KW-1185">Reference proteome</keyword>
<evidence type="ECO:0000256" key="4">
    <source>
        <dbReference type="SAM" id="Phobius"/>
    </source>
</evidence>
<gene>
    <name evidence="5" type="ORF">ACCAA_10121</name>
</gene>
<comment type="similarity">
    <text evidence="3">Belongs to the trans-sulfuration enzymes family.</text>
</comment>
<dbReference type="Pfam" id="PF01053">
    <property type="entry name" value="Cys_Met_Meta_PP"/>
    <property type="match status" value="1"/>
</dbReference>
<evidence type="ECO:0000313" key="5">
    <source>
        <dbReference type="EMBL" id="SBT03190.1"/>
    </source>
</evidence>
<keyword evidence="2 3" id="KW-0663">Pyridoxal phosphate</keyword>
<proteinExistence type="inferred from homology"/>
<dbReference type="STRING" id="1860102.ACCAA_10121"/>
<dbReference type="PANTHER" id="PTHR11808">
    <property type="entry name" value="TRANS-SULFURATION ENZYME FAMILY MEMBER"/>
    <property type="match status" value="1"/>
</dbReference>
<accession>A0A1A8XDA8</accession>
<evidence type="ECO:0000256" key="1">
    <source>
        <dbReference type="ARBA" id="ARBA00001933"/>
    </source>
</evidence>
<evidence type="ECO:0000313" key="6">
    <source>
        <dbReference type="Proteomes" id="UP000199169"/>
    </source>
</evidence>
<dbReference type="SUPFAM" id="SSF53383">
    <property type="entry name" value="PLP-dependent transferases"/>
    <property type="match status" value="1"/>
</dbReference>
<dbReference type="InterPro" id="IPR015424">
    <property type="entry name" value="PyrdxlP-dep_Trfase"/>
</dbReference>
<keyword evidence="4" id="KW-0472">Membrane</keyword>
<protein>
    <submittedName>
        <fullName evidence="5">Cystathionine gamma-lyase</fullName>
    </submittedName>
</protein>